<dbReference type="OrthoDB" id="574160at2"/>
<gene>
    <name evidence="1" type="ORF">XM38_051180</name>
</gene>
<dbReference type="AlphaFoldDB" id="A0A1Z3HV28"/>
<sequence>MQITIQIPDDLQQKLTQRASQLNIPLETLILESLADLVEPSDPDDTPKAVVLESLRVSLEDVKAGRVYPIEDLWNGIDE</sequence>
<evidence type="ECO:0000313" key="2">
    <source>
        <dbReference type="Proteomes" id="UP000191901"/>
    </source>
</evidence>
<evidence type="ECO:0000313" key="1">
    <source>
        <dbReference type="EMBL" id="ASC74143.1"/>
    </source>
</evidence>
<reference evidence="1 2" key="1">
    <citation type="journal article" date="2016" name="Biochim. Biophys. Acta">
        <title>Characterization of red-shifted phycobilisomes isolated from the chlorophyll f-containing cyanobacterium Halomicronema hongdechloris.</title>
        <authorList>
            <person name="Li Y."/>
            <person name="Lin Y."/>
            <person name="Garvey C.J."/>
            <person name="Birch D."/>
            <person name="Corkery R.W."/>
            <person name="Loughlin P.C."/>
            <person name="Scheer H."/>
            <person name="Willows R.D."/>
            <person name="Chen M."/>
        </authorList>
    </citation>
    <scope>NUCLEOTIDE SEQUENCE [LARGE SCALE GENOMIC DNA]</scope>
    <source>
        <strain evidence="1 2">C2206</strain>
    </source>
</reference>
<name>A0A1Z3HV28_9CYAN</name>
<dbReference type="EMBL" id="CP021983">
    <property type="protein sequence ID" value="ASC74143.1"/>
    <property type="molecule type" value="Genomic_DNA"/>
</dbReference>
<dbReference type="STRING" id="1641165.XM38_01710"/>
<keyword evidence="2" id="KW-1185">Reference proteome</keyword>
<protein>
    <submittedName>
        <fullName evidence="1">Uncharacterized protein</fullName>
    </submittedName>
</protein>
<accession>A0A1Z3HV28</accession>
<dbReference type="RefSeq" id="WP_080805362.1">
    <property type="nucleotide sequence ID" value="NZ_CP021983.2"/>
</dbReference>
<dbReference type="Proteomes" id="UP000191901">
    <property type="component" value="Chromosome"/>
</dbReference>
<proteinExistence type="predicted"/>
<organism evidence="1 2">
    <name type="scientific">Halomicronema hongdechloris C2206</name>
    <dbReference type="NCBI Taxonomy" id="1641165"/>
    <lineage>
        <taxon>Bacteria</taxon>
        <taxon>Bacillati</taxon>
        <taxon>Cyanobacteriota</taxon>
        <taxon>Cyanophyceae</taxon>
        <taxon>Nodosilineales</taxon>
        <taxon>Nodosilineaceae</taxon>
        <taxon>Halomicronema</taxon>
    </lineage>
</organism>
<dbReference type="KEGG" id="hhg:XM38_051180"/>